<dbReference type="GO" id="GO:0003677">
    <property type="term" value="F:DNA binding"/>
    <property type="evidence" value="ECO:0007669"/>
    <property type="project" value="UniProtKB-KW"/>
</dbReference>
<dbReference type="SMART" id="SM00850">
    <property type="entry name" value="LytTR"/>
    <property type="match status" value="1"/>
</dbReference>
<dbReference type="PANTHER" id="PTHR37299:SF2">
    <property type="entry name" value="HTH LYTTR-TYPE DOMAIN-CONTAINING PROTEIN"/>
    <property type="match status" value="1"/>
</dbReference>
<dbReference type="PANTHER" id="PTHR37299">
    <property type="entry name" value="TRANSCRIPTIONAL REGULATOR-RELATED"/>
    <property type="match status" value="1"/>
</dbReference>
<evidence type="ECO:0000259" key="5">
    <source>
        <dbReference type="PROSITE" id="PS50930"/>
    </source>
</evidence>
<dbReference type="Proteomes" id="UP000636755">
    <property type="component" value="Unassembled WGS sequence"/>
</dbReference>
<keyword evidence="2" id="KW-0805">Transcription regulation</keyword>
<dbReference type="InterPro" id="IPR007492">
    <property type="entry name" value="LytTR_DNA-bd_dom"/>
</dbReference>
<protein>
    <submittedName>
        <fullName evidence="6">LytTR family transcriptional regulator DNA-binding domain-containing protein</fullName>
    </submittedName>
</protein>
<feature type="domain" description="HTH LytTR-type" evidence="5">
    <location>
        <begin position="42"/>
        <end position="146"/>
    </location>
</feature>
<evidence type="ECO:0000313" key="7">
    <source>
        <dbReference type="Proteomes" id="UP000636755"/>
    </source>
</evidence>
<dbReference type="RefSeq" id="WP_186935402.1">
    <property type="nucleotide sequence ID" value="NZ_JACOPS010000003.1"/>
</dbReference>
<dbReference type="PROSITE" id="PS50930">
    <property type="entry name" value="HTH_LYTTR"/>
    <property type="match status" value="1"/>
</dbReference>
<keyword evidence="7" id="KW-1185">Reference proteome</keyword>
<accession>A0ABR7HL21</accession>
<reference evidence="6 7" key="1">
    <citation type="submission" date="2020-08" db="EMBL/GenBank/DDBJ databases">
        <title>Genome public.</title>
        <authorList>
            <person name="Liu C."/>
            <person name="Sun Q."/>
        </authorList>
    </citation>
    <scope>NUCLEOTIDE SEQUENCE [LARGE SCALE GENOMIC DNA]</scope>
    <source>
        <strain evidence="6 7">NSJ-71</strain>
    </source>
</reference>
<dbReference type="Gene3D" id="2.40.50.1020">
    <property type="entry name" value="LytTr DNA-binding domain"/>
    <property type="match status" value="1"/>
</dbReference>
<dbReference type="Pfam" id="PF04397">
    <property type="entry name" value="LytTR"/>
    <property type="match status" value="1"/>
</dbReference>
<organism evidence="6 7">
    <name type="scientific">Ruminococcus intestinalis</name>
    <dbReference type="NCBI Taxonomy" id="2763066"/>
    <lineage>
        <taxon>Bacteria</taxon>
        <taxon>Bacillati</taxon>
        <taxon>Bacillota</taxon>
        <taxon>Clostridia</taxon>
        <taxon>Eubacteriales</taxon>
        <taxon>Oscillospiraceae</taxon>
        <taxon>Ruminococcus</taxon>
    </lineage>
</organism>
<evidence type="ECO:0000256" key="1">
    <source>
        <dbReference type="ARBA" id="ARBA00022490"/>
    </source>
</evidence>
<keyword evidence="4" id="KW-0804">Transcription</keyword>
<gene>
    <name evidence="6" type="ORF">H8R91_06835</name>
</gene>
<name>A0ABR7HL21_9FIRM</name>
<sequence>MKVELKIDNNYKTPLCVIYTDQITEEIKSYITKLSCTTQNTVTGKSGDNVSIINQNDIINIYANNGKVFAVTDRGKFTVTQRLYELENSLDYNKFVRISKSEIINLEKVSRFNLKISGTVYVLFKNGKSTYVSRRYVSKIKERLGV</sequence>
<dbReference type="InterPro" id="IPR046947">
    <property type="entry name" value="LytR-like"/>
</dbReference>
<evidence type="ECO:0000313" key="6">
    <source>
        <dbReference type="EMBL" id="MBC5728233.1"/>
    </source>
</evidence>
<evidence type="ECO:0000256" key="2">
    <source>
        <dbReference type="ARBA" id="ARBA00023015"/>
    </source>
</evidence>
<evidence type="ECO:0000256" key="4">
    <source>
        <dbReference type="ARBA" id="ARBA00023163"/>
    </source>
</evidence>
<keyword evidence="1" id="KW-0963">Cytoplasm</keyword>
<proteinExistence type="predicted"/>
<comment type="caution">
    <text evidence="6">The sequence shown here is derived from an EMBL/GenBank/DDBJ whole genome shotgun (WGS) entry which is preliminary data.</text>
</comment>
<evidence type="ECO:0000256" key="3">
    <source>
        <dbReference type="ARBA" id="ARBA00023125"/>
    </source>
</evidence>
<dbReference type="EMBL" id="JACOPS010000003">
    <property type="protein sequence ID" value="MBC5728233.1"/>
    <property type="molecule type" value="Genomic_DNA"/>
</dbReference>
<keyword evidence="3 6" id="KW-0238">DNA-binding</keyword>